<protein>
    <recommendedName>
        <fullName evidence="4">Phage tail sheath protein</fullName>
    </recommendedName>
</protein>
<reference evidence="3" key="1">
    <citation type="submission" date="2019-02" db="EMBL/GenBank/DDBJ databases">
        <authorList>
            <person name="Gruber-Vodicka R. H."/>
            <person name="Seah K. B. B."/>
        </authorList>
    </citation>
    <scope>NUCLEOTIDE SEQUENCE</scope>
    <source>
        <strain evidence="1">BECK_BZ163</strain>
        <strain evidence="3">BECK_BZ164</strain>
        <strain evidence="2">BECK_BZ165</strain>
    </source>
</reference>
<evidence type="ECO:0000313" key="1">
    <source>
        <dbReference type="EMBL" id="VFJ42961.1"/>
    </source>
</evidence>
<organism evidence="3">
    <name type="scientific">Candidatus Kentrum sp. FM</name>
    <dbReference type="NCBI Taxonomy" id="2126340"/>
    <lineage>
        <taxon>Bacteria</taxon>
        <taxon>Pseudomonadati</taxon>
        <taxon>Pseudomonadota</taxon>
        <taxon>Gammaproteobacteria</taxon>
        <taxon>Candidatus Kentrum</taxon>
    </lineage>
</organism>
<dbReference type="EMBL" id="CAADFL010000003">
    <property type="protein sequence ID" value="VFK05651.1"/>
    <property type="molecule type" value="Genomic_DNA"/>
</dbReference>
<sequence>MALGYVGVYDLNLGQGEFPEPERRLLFLGEGDINRGNVITVTTDSDLDAELGSCGLCDQVKMAQLNAGQGWIATVIPMDSADQWPDAFDLAMDENVVCEGAVITDPITANTDLTDMQAAIEIVRAATGRRFFFLPRTRAFDPDVDTWSGFTTEVNDHTDGISAYRVGPVAEIYPGFQGSLAGRLCRRDVSIADTPMRVKTGTLLGIAELPMDADGIRFNRGHAQALNDARLTVPQAYHDYQGIYVSDGQLLDSTAGDFQVIENLRVVDAAARRIRILAIRRVGDRSLNSTPASMHAAKIYFMRPLIDMSVSMEFLGQTLPGAVKPPKNEDIVIIWRDRTHVDIYIAVRPYNNPKSIEIYMALDLGQNTVTLEG</sequence>
<dbReference type="EMBL" id="CAADFA010000003">
    <property type="protein sequence ID" value="VFJ43650.1"/>
    <property type="molecule type" value="Genomic_DNA"/>
</dbReference>
<proteinExistence type="predicted"/>
<dbReference type="AlphaFoldDB" id="A0A450VLN0"/>
<dbReference type="EMBL" id="CAADEZ010000003">
    <property type="protein sequence ID" value="VFJ42961.1"/>
    <property type="molecule type" value="Genomic_DNA"/>
</dbReference>
<evidence type="ECO:0000313" key="2">
    <source>
        <dbReference type="EMBL" id="VFJ43650.1"/>
    </source>
</evidence>
<name>A0A450VLN0_9GAMM</name>
<dbReference type="Pfam" id="PF10758">
    <property type="entry name" value="DUF2586"/>
    <property type="match status" value="1"/>
</dbReference>
<evidence type="ECO:0000313" key="3">
    <source>
        <dbReference type="EMBL" id="VFK05651.1"/>
    </source>
</evidence>
<accession>A0A450VLN0</accession>
<dbReference type="InterPro" id="IPR019694">
    <property type="entry name" value="Phage_HP1_Orf23"/>
</dbReference>
<gene>
    <name evidence="1" type="ORF">BECKFM1743A_GA0114220_1000317</name>
    <name evidence="3" type="ORF">BECKFM1743B_GA0114221_1000317</name>
    <name evidence="2" type="ORF">BECKFM1743C_GA0114222_1000317</name>
</gene>
<evidence type="ECO:0008006" key="4">
    <source>
        <dbReference type="Google" id="ProtNLM"/>
    </source>
</evidence>